<keyword evidence="6 7" id="KW-0472">Membrane</keyword>
<dbReference type="SUPFAM" id="SSF161098">
    <property type="entry name" value="MetI-like"/>
    <property type="match status" value="1"/>
</dbReference>
<comment type="similarity">
    <text evidence="7">Belongs to the binding-protein-dependent transport system permease family.</text>
</comment>
<comment type="subcellular location">
    <subcellularLocation>
        <location evidence="1 7">Cell membrane</location>
        <topology evidence="1 7">Multi-pass membrane protein</topology>
    </subcellularLocation>
</comment>
<dbReference type="PANTHER" id="PTHR43744">
    <property type="entry name" value="ABC TRANSPORTER PERMEASE PROTEIN MG189-RELATED-RELATED"/>
    <property type="match status" value="1"/>
</dbReference>
<comment type="caution">
    <text evidence="9">The sequence shown here is derived from an EMBL/GenBank/DDBJ whole genome shotgun (WGS) entry which is preliminary data.</text>
</comment>
<feature type="transmembrane region" description="Helical" evidence="7">
    <location>
        <begin position="116"/>
        <end position="138"/>
    </location>
</feature>
<keyword evidence="2 7" id="KW-0813">Transport</keyword>
<dbReference type="Pfam" id="PF00528">
    <property type="entry name" value="BPD_transp_1"/>
    <property type="match status" value="1"/>
</dbReference>
<evidence type="ECO:0000256" key="5">
    <source>
        <dbReference type="ARBA" id="ARBA00022989"/>
    </source>
</evidence>
<dbReference type="Gene3D" id="1.10.3720.10">
    <property type="entry name" value="MetI-like"/>
    <property type="match status" value="1"/>
</dbReference>
<sequence>MTVAEAPTAVRRRRSVGWQVLMIAIVVVLLYPVAWVVAASFKSSGEIFTSDALLPKVFTPHNWTVALHGAGSLTLWQLLANSLILSVLTVVGNVFSCTLAGYALARLRFRLQGPFFAFTIITLMLPMHVVLIPQYIIFHRLGLIGTFLPLVLPKFLATQGFFVFLVVQFVRGIPRELDEAATVDGAGPYRTFVSVMLPLIRPAIITTAIFSFIWSWNDFFGQLIFLNNPATYTLQLGLRLFIDQSSNSSYGAMFAMSVLALVPVLLFFLAFQRYLVDGVATSGLKG</sequence>
<accession>A0ABP4PZ47</accession>
<evidence type="ECO:0000256" key="6">
    <source>
        <dbReference type="ARBA" id="ARBA00023136"/>
    </source>
</evidence>
<keyword evidence="5 7" id="KW-1133">Transmembrane helix</keyword>
<gene>
    <name evidence="9" type="ORF">GCM10009742_47100</name>
</gene>
<feature type="domain" description="ABC transmembrane type-1" evidence="8">
    <location>
        <begin position="79"/>
        <end position="271"/>
    </location>
</feature>
<proteinExistence type="inferred from homology"/>
<dbReference type="EMBL" id="BAAAND010000008">
    <property type="protein sequence ID" value="GAA1594967.1"/>
    <property type="molecule type" value="Genomic_DNA"/>
</dbReference>
<feature type="transmembrane region" description="Helical" evidence="7">
    <location>
        <begin position="150"/>
        <end position="170"/>
    </location>
</feature>
<dbReference type="RefSeq" id="WP_344194838.1">
    <property type="nucleotide sequence ID" value="NZ_BAAAND010000008.1"/>
</dbReference>
<feature type="transmembrane region" description="Helical" evidence="7">
    <location>
        <begin position="191"/>
        <end position="213"/>
    </location>
</feature>
<evidence type="ECO:0000256" key="3">
    <source>
        <dbReference type="ARBA" id="ARBA00022475"/>
    </source>
</evidence>
<feature type="transmembrane region" description="Helical" evidence="7">
    <location>
        <begin position="83"/>
        <end position="104"/>
    </location>
</feature>
<reference evidence="10" key="1">
    <citation type="journal article" date="2019" name="Int. J. Syst. Evol. Microbiol.">
        <title>The Global Catalogue of Microorganisms (GCM) 10K type strain sequencing project: providing services to taxonomists for standard genome sequencing and annotation.</title>
        <authorList>
            <consortium name="The Broad Institute Genomics Platform"/>
            <consortium name="The Broad Institute Genome Sequencing Center for Infectious Disease"/>
            <person name="Wu L."/>
            <person name="Ma J."/>
        </authorList>
    </citation>
    <scope>NUCLEOTIDE SEQUENCE [LARGE SCALE GENOMIC DNA]</scope>
    <source>
        <strain evidence="10">JCM 14304</strain>
    </source>
</reference>
<keyword evidence="10" id="KW-1185">Reference proteome</keyword>
<keyword evidence="3" id="KW-1003">Cell membrane</keyword>
<evidence type="ECO:0000259" key="8">
    <source>
        <dbReference type="PROSITE" id="PS50928"/>
    </source>
</evidence>
<evidence type="ECO:0000256" key="2">
    <source>
        <dbReference type="ARBA" id="ARBA00022448"/>
    </source>
</evidence>
<dbReference type="CDD" id="cd06261">
    <property type="entry name" value="TM_PBP2"/>
    <property type="match status" value="1"/>
</dbReference>
<protein>
    <submittedName>
        <fullName evidence="9">Carbohydrate ABC transporter permease</fullName>
    </submittedName>
</protein>
<name>A0ABP4PZ47_9ACTN</name>
<dbReference type="InterPro" id="IPR000515">
    <property type="entry name" value="MetI-like"/>
</dbReference>
<evidence type="ECO:0000256" key="1">
    <source>
        <dbReference type="ARBA" id="ARBA00004651"/>
    </source>
</evidence>
<dbReference type="PROSITE" id="PS50928">
    <property type="entry name" value="ABC_TM1"/>
    <property type="match status" value="1"/>
</dbReference>
<dbReference type="PANTHER" id="PTHR43744:SF6">
    <property type="entry name" value="ABC TRANSPORTER PERMEASE PROTEIN YESQ-RELATED"/>
    <property type="match status" value="1"/>
</dbReference>
<evidence type="ECO:0000256" key="4">
    <source>
        <dbReference type="ARBA" id="ARBA00022692"/>
    </source>
</evidence>
<dbReference type="InterPro" id="IPR035906">
    <property type="entry name" value="MetI-like_sf"/>
</dbReference>
<evidence type="ECO:0000256" key="7">
    <source>
        <dbReference type="RuleBase" id="RU363032"/>
    </source>
</evidence>
<organism evidence="9 10">
    <name type="scientific">Kribbella karoonensis</name>
    <dbReference type="NCBI Taxonomy" id="324851"/>
    <lineage>
        <taxon>Bacteria</taxon>
        <taxon>Bacillati</taxon>
        <taxon>Actinomycetota</taxon>
        <taxon>Actinomycetes</taxon>
        <taxon>Propionibacteriales</taxon>
        <taxon>Kribbellaceae</taxon>
        <taxon>Kribbella</taxon>
    </lineage>
</organism>
<evidence type="ECO:0000313" key="10">
    <source>
        <dbReference type="Proteomes" id="UP001500190"/>
    </source>
</evidence>
<evidence type="ECO:0000313" key="9">
    <source>
        <dbReference type="EMBL" id="GAA1594967.1"/>
    </source>
</evidence>
<keyword evidence="4 7" id="KW-0812">Transmembrane</keyword>
<dbReference type="Proteomes" id="UP001500190">
    <property type="component" value="Unassembled WGS sequence"/>
</dbReference>
<feature type="transmembrane region" description="Helical" evidence="7">
    <location>
        <begin position="250"/>
        <end position="271"/>
    </location>
</feature>
<feature type="transmembrane region" description="Helical" evidence="7">
    <location>
        <begin position="20"/>
        <end position="41"/>
    </location>
</feature>